<evidence type="ECO:0000313" key="2">
    <source>
        <dbReference type="EMBL" id="UOQ65273.1"/>
    </source>
</evidence>
<reference evidence="2" key="1">
    <citation type="submission" date="2022-04" db="EMBL/GenBank/DDBJ databases">
        <title>Hymenobacter sp. isolated from the air.</title>
        <authorList>
            <person name="Won M."/>
            <person name="Lee C.-M."/>
            <person name="Woen H.-Y."/>
            <person name="Kwon S.-W."/>
        </authorList>
    </citation>
    <scope>NUCLEOTIDE SEQUENCE</scope>
    <source>
        <strain evidence="2">5420S-77</strain>
    </source>
</reference>
<gene>
    <name evidence="2" type="ORF">MUN86_17200</name>
</gene>
<feature type="domain" description="IrrE N-terminal-like" evidence="1">
    <location>
        <begin position="24"/>
        <end position="155"/>
    </location>
</feature>
<protein>
    <submittedName>
        <fullName evidence="2">ImmA/IrrE family metallo-endopeptidase</fullName>
    </submittedName>
</protein>
<sequence>MRRGKVDDHCPFDTTQLERVLVEKYGYTLNRTRLADYASLGRLRSVFQPKTRCLLLRPGLSKAQEAFVLGREVAFNYLGLKERPYVNATFPVRSFDEVLNNFKASYFAGALLMEEENLVRDLHQFFELPKWQPDKLQALLTRYDVSPEMFMQRLTNLLPRHFNLQSMFFLRFDQVHAMDDGYKLSKELHLSRLHNPHGNELHEHYCRRWVSIRLVQEARLQALTKAPAFVLGAQRSCYPNNDEYLCLTLARAAGPTEPAVSVTVGLLCDDILRQKIQFIDDPAIIQKTVNETCERCHIPNCEVRAAEPVELERRARRRETEAAIDALVNADR</sequence>
<evidence type="ECO:0000259" key="1">
    <source>
        <dbReference type="Pfam" id="PF06114"/>
    </source>
</evidence>
<evidence type="ECO:0000313" key="3">
    <source>
        <dbReference type="Proteomes" id="UP000830401"/>
    </source>
</evidence>
<keyword evidence="3" id="KW-1185">Reference proteome</keyword>
<dbReference type="RefSeq" id="WP_245119280.1">
    <property type="nucleotide sequence ID" value="NZ_CP095061.1"/>
</dbReference>
<dbReference type="EMBL" id="CP095061">
    <property type="protein sequence ID" value="UOQ65273.1"/>
    <property type="molecule type" value="Genomic_DNA"/>
</dbReference>
<dbReference type="Pfam" id="PF06114">
    <property type="entry name" value="Peptidase_M78"/>
    <property type="match status" value="1"/>
</dbReference>
<accession>A0ABY4G332</accession>
<dbReference type="Proteomes" id="UP000830401">
    <property type="component" value="Chromosome"/>
</dbReference>
<organism evidence="2 3">
    <name type="scientific">Hymenobacter volaticus</name>
    <dbReference type="NCBI Taxonomy" id="2932254"/>
    <lineage>
        <taxon>Bacteria</taxon>
        <taxon>Pseudomonadati</taxon>
        <taxon>Bacteroidota</taxon>
        <taxon>Cytophagia</taxon>
        <taxon>Cytophagales</taxon>
        <taxon>Hymenobacteraceae</taxon>
        <taxon>Hymenobacter</taxon>
    </lineage>
</organism>
<dbReference type="InterPro" id="IPR010359">
    <property type="entry name" value="IrrE_HExxH"/>
</dbReference>
<name>A0ABY4G332_9BACT</name>
<proteinExistence type="predicted"/>